<accession>A0A453JHH1</accession>
<dbReference type="GO" id="GO:0004674">
    <property type="term" value="F:protein serine/threonine kinase activity"/>
    <property type="evidence" value="ECO:0007669"/>
    <property type="project" value="UniProtKB-KW"/>
</dbReference>
<evidence type="ECO:0000259" key="22">
    <source>
        <dbReference type="PROSITE" id="PS50927"/>
    </source>
</evidence>
<dbReference type="PROSITE" id="PS00108">
    <property type="entry name" value="PROTEIN_KINASE_ST"/>
    <property type="match status" value="1"/>
</dbReference>
<dbReference type="PANTHER" id="PTHR47976:SF30">
    <property type="entry name" value="RECEPTOR-LIKE SERINE_THREONINE-PROTEIN KINASE"/>
    <property type="match status" value="1"/>
</dbReference>
<proteinExistence type="inferred from homology"/>
<dbReference type="Gene3D" id="3.30.200.20">
    <property type="entry name" value="Phosphorylase Kinase, domain 1"/>
    <property type="match status" value="1"/>
</dbReference>
<comment type="catalytic activity">
    <reaction evidence="17 19">
        <text>L-threonyl-[protein] + ATP = O-phospho-L-threonyl-[protein] + ADP + H(+)</text>
        <dbReference type="Rhea" id="RHEA:46608"/>
        <dbReference type="Rhea" id="RHEA-COMP:11060"/>
        <dbReference type="Rhea" id="RHEA-COMP:11605"/>
        <dbReference type="ChEBI" id="CHEBI:15378"/>
        <dbReference type="ChEBI" id="CHEBI:30013"/>
        <dbReference type="ChEBI" id="CHEBI:30616"/>
        <dbReference type="ChEBI" id="CHEBI:61977"/>
        <dbReference type="ChEBI" id="CHEBI:456216"/>
        <dbReference type="EC" id="2.7.11.1"/>
    </reaction>
</comment>
<keyword evidence="14" id="KW-1015">Disulfide bond</keyword>
<evidence type="ECO:0000256" key="6">
    <source>
        <dbReference type="ARBA" id="ARBA00022692"/>
    </source>
</evidence>
<dbReference type="InterPro" id="IPR003609">
    <property type="entry name" value="Pan_app"/>
</dbReference>
<feature type="binding site" evidence="20">
    <location>
        <position position="583"/>
    </location>
    <ligand>
        <name>ATP</name>
        <dbReference type="ChEBI" id="CHEBI:30616"/>
    </ligand>
</feature>
<evidence type="ECO:0000256" key="14">
    <source>
        <dbReference type="ARBA" id="ARBA00023157"/>
    </source>
</evidence>
<evidence type="ECO:0000256" key="18">
    <source>
        <dbReference type="ARBA" id="ARBA00048679"/>
    </source>
</evidence>
<evidence type="ECO:0000256" key="7">
    <source>
        <dbReference type="ARBA" id="ARBA00022729"/>
    </source>
</evidence>
<reference evidence="25" key="2">
    <citation type="journal article" date="2017" name="Nat. Plants">
        <title>The Aegilops tauschii genome reveals multiple impacts of transposons.</title>
        <authorList>
            <person name="Zhao G."/>
            <person name="Zou C."/>
            <person name="Li K."/>
            <person name="Wang K."/>
            <person name="Li T."/>
            <person name="Gao L."/>
            <person name="Zhang X."/>
            <person name="Wang H."/>
            <person name="Yang Z."/>
            <person name="Liu X."/>
            <person name="Jiang W."/>
            <person name="Mao L."/>
            <person name="Kong X."/>
            <person name="Jiao Y."/>
            <person name="Jia J."/>
        </authorList>
    </citation>
    <scope>NUCLEOTIDE SEQUENCE [LARGE SCALE GENOMIC DNA]</scope>
    <source>
        <strain evidence="25">cv. AL8/78</strain>
    </source>
</reference>
<dbReference type="GO" id="GO:0051707">
    <property type="term" value="P:response to other organism"/>
    <property type="evidence" value="ECO:0007669"/>
    <property type="project" value="UniProtKB-ARBA"/>
</dbReference>
<dbReference type="GO" id="GO:0106310">
    <property type="term" value="F:protein serine kinase activity"/>
    <property type="evidence" value="ECO:0007669"/>
    <property type="project" value="RHEA"/>
</dbReference>
<evidence type="ECO:0000256" key="10">
    <source>
        <dbReference type="ARBA" id="ARBA00022777"/>
    </source>
</evidence>
<sequence>MHVYTNLFYLDDQSPPPCLADQQLLLLRPAPCFVCYHLLALCRCTNMGSFLPCSRSYFAPLLLLLILAACSSSQASNTTAKLSTVWSTDSYVLFRSVPGGYNLSFAATIYSHYHKYFFAICVFAPGSWNRDNVVVVWSANRDRPVQRGSTLNFTADGDLVLRDSDGSLVWSTNTSGQSIIGMKITESGNLVLFNHKNLPVWQSFDHPTDTMLPRQPLMEGMKLTPSIDNVSFAASNQFYLAVHQYGLHASVGSIQHQIYYEYNQAGHFTYDEHTYIALVNGSMSVFATSSLPTDSINNAGIDLPHARSLQYMRFESDGHLRLYEWNQRYSQWSFVQDIFELDYCMYPTVCGEYGICRNGQCICPIGAGDTLYFKQADIWNPGLGCIPVRPISSCHSVPAEQDHQLVALSDVSYFSFSDPDAVIISDEESCKQACSRNCSCKAAFHSSLNGPSESCLLVSEVLSMQGYETDSTAYLKVYTNHSLPPQNSSASAKKRKGAVTYKIAGASAAAVVFSSIVIVVVRWIRNQRKDDDEEEFCEVPGMPTRFTFDLLRGATDDFSRKLGEGGSGSVYDGQLGDERVAVKLLDRHAHRQKEFSAEVQTIGSIHHINLVKMIGFCADKRNRLLVFEYMSGGSLDKWIYSNKSGNNAPLGWCIRRRIITDIARGLHYLHEGCRQRIAHLDIKPQNILLDDKFNAKVADFGLSKLIDRDESRVVTRMRGTPGYMAPEWLTSKITEKVDVYSFGIVVIEILSGRKNIDYSQPDEGAQLIMVLREKAMNSQLEDMIDQNSQDMRSCNKEEVIEIMRLAMWCLQSDSNRRPSMSVVVKV</sequence>
<dbReference type="Gene3D" id="2.90.10.30">
    <property type="match status" value="1"/>
</dbReference>
<dbReference type="InterPro" id="IPR017441">
    <property type="entry name" value="Protein_kinase_ATP_BS"/>
</dbReference>
<comment type="subcellular location">
    <subcellularLocation>
        <location evidence="1">Membrane</location>
        <topology evidence="1">Single-pass type I membrane protein</topology>
    </subcellularLocation>
</comment>
<dbReference type="Gramene" id="AET5Gv20035500.1">
    <property type="protein sequence ID" value="AET5Gv20035500.1"/>
    <property type="gene ID" value="AET5Gv20035500"/>
</dbReference>
<comment type="similarity">
    <text evidence="19">Belongs to the protein kinase superfamily. Ser/Thr protein kinase family.</text>
</comment>
<evidence type="ECO:0000256" key="9">
    <source>
        <dbReference type="ARBA" id="ARBA00022741"/>
    </source>
</evidence>
<evidence type="ECO:0000256" key="11">
    <source>
        <dbReference type="ARBA" id="ARBA00022840"/>
    </source>
</evidence>
<dbReference type="AlphaFoldDB" id="A0A453JHH1"/>
<reference evidence="24" key="4">
    <citation type="submission" date="2019-03" db="UniProtKB">
        <authorList>
            <consortium name="EnsemblPlants"/>
        </authorList>
    </citation>
    <scope>IDENTIFICATION</scope>
</reference>
<reference evidence="25" key="1">
    <citation type="journal article" date="2014" name="Science">
        <title>Ancient hybridizations among the ancestral genomes of bread wheat.</title>
        <authorList>
            <consortium name="International Wheat Genome Sequencing Consortium,"/>
            <person name="Marcussen T."/>
            <person name="Sandve S.R."/>
            <person name="Heier L."/>
            <person name="Spannagl M."/>
            <person name="Pfeifer M."/>
            <person name="Jakobsen K.S."/>
            <person name="Wulff B.B."/>
            <person name="Steuernagel B."/>
            <person name="Mayer K.F."/>
            <person name="Olsen O.A."/>
        </authorList>
    </citation>
    <scope>NUCLEOTIDE SEQUENCE [LARGE SCALE GENOMIC DNA]</scope>
    <source>
        <strain evidence="25">cv. AL8/78</strain>
    </source>
</reference>
<dbReference type="Pfam" id="PF01453">
    <property type="entry name" value="B_lectin"/>
    <property type="match status" value="1"/>
</dbReference>
<dbReference type="PANTHER" id="PTHR47976">
    <property type="entry name" value="G-TYPE LECTIN S-RECEPTOR-LIKE SERINE/THREONINE-PROTEIN KINASE SD2-5"/>
    <property type="match status" value="1"/>
</dbReference>
<feature type="domain" description="Apple" evidence="23">
    <location>
        <begin position="394"/>
        <end position="479"/>
    </location>
</feature>
<dbReference type="GO" id="GO:0005524">
    <property type="term" value="F:ATP binding"/>
    <property type="evidence" value="ECO:0007669"/>
    <property type="project" value="UniProtKB-UniRule"/>
</dbReference>
<evidence type="ECO:0000256" key="17">
    <source>
        <dbReference type="ARBA" id="ARBA00047899"/>
    </source>
</evidence>
<dbReference type="GO" id="GO:0016020">
    <property type="term" value="C:membrane"/>
    <property type="evidence" value="ECO:0007669"/>
    <property type="project" value="UniProtKB-SubCell"/>
</dbReference>
<dbReference type="InterPro" id="IPR036426">
    <property type="entry name" value="Bulb-type_lectin_dom_sf"/>
</dbReference>
<dbReference type="InterPro" id="IPR000719">
    <property type="entry name" value="Prot_kinase_dom"/>
</dbReference>
<keyword evidence="15" id="KW-0675">Receptor</keyword>
<dbReference type="FunFam" id="3.30.200.20:FF:000178">
    <property type="entry name" value="serine/threonine-protein kinase PBS1-like"/>
    <property type="match status" value="1"/>
</dbReference>
<dbReference type="InterPro" id="IPR011009">
    <property type="entry name" value="Kinase-like_dom_sf"/>
</dbReference>
<keyword evidence="8" id="KW-0430">Lectin</keyword>
<feature type="domain" description="Protein kinase" evidence="21">
    <location>
        <begin position="556"/>
        <end position="826"/>
    </location>
</feature>
<dbReference type="PROSITE" id="PS50011">
    <property type="entry name" value="PROTEIN_KINASE_DOM"/>
    <property type="match status" value="1"/>
</dbReference>
<feature type="domain" description="Bulb-type lectin" evidence="22">
    <location>
        <begin position="88"/>
        <end position="205"/>
    </location>
</feature>
<evidence type="ECO:0000256" key="5">
    <source>
        <dbReference type="ARBA" id="ARBA00022679"/>
    </source>
</evidence>
<keyword evidence="3" id="KW-0245">EGF-like domain</keyword>
<keyword evidence="10 19" id="KW-0418">Kinase</keyword>
<protein>
    <recommendedName>
        <fullName evidence="19">Receptor-like serine/threonine-protein kinase</fullName>
        <ecNumber evidence="19">2.7.11.1</ecNumber>
    </recommendedName>
</protein>
<dbReference type="FunFam" id="1.10.510.10:FF:000248">
    <property type="entry name" value="S-receptor-like kinase 5"/>
    <property type="match status" value="1"/>
</dbReference>
<dbReference type="PROSITE" id="PS00107">
    <property type="entry name" value="PROTEIN_KINASE_ATP"/>
    <property type="match status" value="1"/>
</dbReference>
<reference evidence="24" key="5">
    <citation type="journal article" date="2021" name="G3 (Bethesda)">
        <title>Aegilops tauschii genome assembly Aet v5.0 features greater sequence contiguity and improved annotation.</title>
        <authorList>
            <person name="Wang L."/>
            <person name="Zhu T."/>
            <person name="Rodriguez J.C."/>
            <person name="Deal K.R."/>
            <person name="Dubcovsky J."/>
            <person name="McGuire P.E."/>
            <person name="Lux T."/>
            <person name="Spannagl M."/>
            <person name="Mayer K.F.X."/>
            <person name="Baldrich P."/>
            <person name="Meyers B.C."/>
            <person name="Huo N."/>
            <person name="Gu Y.Q."/>
            <person name="Zhou H."/>
            <person name="Devos K.M."/>
            <person name="Bennetzen J.L."/>
            <person name="Unver T."/>
            <person name="Budak H."/>
            <person name="Gulick P.J."/>
            <person name="Galiba G."/>
            <person name="Kalapos B."/>
            <person name="Nelson D.R."/>
            <person name="Li P."/>
            <person name="You F.M."/>
            <person name="Luo M.C."/>
            <person name="Dvorak J."/>
        </authorList>
    </citation>
    <scope>NUCLEOTIDE SEQUENCE [LARGE SCALE GENOMIC DNA]</scope>
    <source>
        <strain evidence="24">cv. AL8/78</strain>
    </source>
</reference>
<keyword evidence="25" id="KW-1185">Reference proteome</keyword>
<dbReference type="SUPFAM" id="SSF56112">
    <property type="entry name" value="Protein kinase-like (PK-like)"/>
    <property type="match status" value="1"/>
</dbReference>
<evidence type="ECO:0000256" key="16">
    <source>
        <dbReference type="ARBA" id="ARBA00023180"/>
    </source>
</evidence>
<dbReference type="EnsemblPlants" id="AET5Gv20035500.1">
    <property type="protein sequence ID" value="AET5Gv20035500.1"/>
    <property type="gene ID" value="AET5Gv20035500"/>
</dbReference>
<dbReference type="InterPro" id="IPR001480">
    <property type="entry name" value="Bulb-type_lectin_dom"/>
</dbReference>
<dbReference type="Gene3D" id="1.10.510.10">
    <property type="entry name" value="Transferase(Phosphotransferase) domain 1"/>
    <property type="match status" value="1"/>
</dbReference>
<keyword evidence="4" id="KW-0597">Phosphoprotein</keyword>
<evidence type="ECO:0000256" key="3">
    <source>
        <dbReference type="ARBA" id="ARBA00022536"/>
    </source>
</evidence>
<dbReference type="PROSITE" id="PS50948">
    <property type="entry name" value="PAN"/>
    <property type="match status" value="1"/>
</dbReference>
<dbReference type="Proteomes" id="UP000015105">
    <property type="component" value="Chromosome 5D"/>
</dbReference>
<evidence type="ECO:0000256" key="1">
    <source>
        <dbReference type="ARBA" id="ARBA00004479"/>
    </source>
</evidence>
<keyword evidence="9 19" id="KW-0547">Nucleotide-binding</keyword>
<evidence type="ECO:0000256" key="19">
    <source>
        <dbReference type="PIRNR" id="PIRNR000641"/>
    </source>
</evidence>
<dbReference type="PIRSF" id="PIRSF000641">
    <property type="entry name" value="SRK"/>
    <property type="match status" value="1"/>
</dbReference>
<dbReference type="Pfam" id="PF00069">
    <property type="entry name" value="Pkinase"/>
    <property type="match status" value="1"/>
</dbReference>
<evidence type="ECO:0000256" key="13">
    <source>
        <dbReference type="ARBA" id="ARBA00023136"/>
    </source>
</evidence>
<keyword evidence="12" id="KW-1133">Transmembrane helix</keyword>
<dbReference type="STRING" id="200361.A0A453JHH1"/>
<evidence type="ECO:0000259" key="21">
    <source>
        <dbReference type="PROSITE" id="PS50011"/>
    </source>
</evidence>
<evidence type="ECO:0000256" key="20">
    <source>
        <dbReference type="PROSITE-ProRule" id="PRU10141"/>
    </source>
</evidence>
<name>A0A453JHH1_AEGTS</name>
<evidence type="ECO:0000313" key="24">
    <source>
        <dbReference type="EnsemblPlants" id="AET5Gv20035500.1"/>
    </source>
</evidence>
<evidence type="ECO:0000259" key="23">
    <source>
        <dbReference type="PROSITE" id="PS50948"/>
    </source>
</evidence>
<dbReference type="SMART" id="SM00220">
    <property type="entry name" value="S_TKc"/>
    <property type="match status" value="1"/>
</dbReference>
<dbReference type="GO" id="GO:0030246">
    <property type="term" value="F:carbohydrate binding"/>
    <property type="evidence" value="ECO:0007669"/>
    <property type="project" value="UniProtKB-KW"/>
</dbReference>
<evidence type="ECO:0000256" key="8">
    <source>
        <dbReference type="ARBA" id="ARBA00022734"/>
    </source>
</evidence>
<keyword evidence="16" id="KW-0325">Glycoprotein</keyword>
<dbReference type="SUPFAM" id="SSF51110">
    <property type="entry name" value="alpha-D-mannose-specific plant lectins"/>
    <property type="match status" value="1"/>
</dbReference>
<dbReference type="InterPro" id="IPR008271">
    <property type="entry name" value="Ser/Thr_kinase_AS"/>
</dbReference>
<dbReference type="EC" id="2.7.11.1" evidence="19"/>
<comment type="catalytic activity">
    <reaction evidence="18 19">
        <text>L-seryl-[protein] + ATP = O-phospho-L-seryl-[protein] + ADP + H(+)</text>
        <dbReference type="Rhea" id="RHEA:17989"/>
        <dbReference type="Rhea" id="RHEA-COMP:9863"/>
        <dbReference type="Rhea" id="RHEA-COMP:11604"/>
        <dbReference type="ChEBI" id="CHEBI:15378"/>
        <dbReference type="ChEBI" id="CHEBI:29999"/>
        <dbReference type="ChEBI" id="CHEBI:30616"/>
        <dbReference type="ChEBI" id="CHEBI:83421"/>
        <dbReference type="ChEBI" id="CHEBI:456216"/>
        <dbReference type="EC" id="2.7.11.1"/>
    </reaction>
</comment>
<evidence type="ECO:0000313" key="25">
    <source>
        <dbReference type="Proteomes" id="UP000015105"/>
    </source>
</evidence>
<dbReference type="FunFam" id="2.90.10.30:FF:000003">
    <property type="entry name" value="Os04g0303100 protein"/>
    <property type="match status" value="1"/>
</dbReference>
<keyword evidence="7" id="KW-0732">Signal</keyword>
<keyword evidence="2 19" id="KW-0723">Serine/threonine-protein kinase</keyword>
<evidence type="ECO:0000256" key="15">
    <source>
        <dbReference type="ARBA" id="ARBA00023170"/>
    </source>
</evidence>
<organism evidence="24 25">
    <name type="scientific">Aegilops tauschii subsp. strangulata</name>
    <name type="common">Goatgrass</name>
    <dbReference type="NCBI Taxonomy" id="200361"/>
    <lineage>
        <taxon>Eukaryota</taxon>
        <taxon>Viridiplantae</taxon>
        <taxon>Streptophyta</taxon>
        <taxon>Embryophyta</taxon>
        <taxon>Tracheophyta</taxon>
        <taxon>Spermatophyta</taxon>
        <taxon>Magnoliopsida</taxon>
        <taxon>Liliopsida</taxon>
        <taxon>Poales</taxon>
        <taxon>Poaceae</taxon>
        <taxon>BOP clade</taxon>
        <taxon>Pooideae</taxon>
        <taxon>Triticodae</taxon>
        <taxon>Triticeae</taxon>
        <taxon>Triticinae</taxon>
        <taxon>Aegilops</taxon>
    </lineage>
</organism>
<evidence type="ECO:0000256" key="4">
    <source>
        <dbReference type="ARBA" id="ARBA00022553"/>
    </source>
</evidence>
<keyword evidence="6" id="KW-0812">Transmembrane</keyword>
<reference evidence="24" key="3">
    <citation type="journal article" date="2017" name="Nature">
        <title>Genome sequence of the progenitor of the wheat D genome Aegilops tauschii.</title>
        <authorList>
            <person name="Luo M.C."/>
            <person name="Gu Y.Q."/>
            <person name="Puiu D."/>
            <person name="Wang H."/>
            <person name="Twardziok S.O."/>
            <person name="Deal K.R."/>
            <person name="Huo N."/>
            <person name="Zhu T."/>
            <person name="Wang L."/>
            <person name="Wang Y."/>
            <person name="McGuire P.E."/>
            <person name="Liu S."/>
            <person name="Long H."/>
            <person name="Ramasamy R.K."/>
            <person name="Rodriguez J.C."/>
            <person name="Van S.L."/>
            <person name="Yuan L."/>
            <person name="Wang Z."/>
            <person name="Xia Z."/>
            <person name="Xiao L."/>
            <person name="Anderson O.D."/>
            <person name="Ouyang S."/>
            <person name="Liang Y."/>
            <person name="Zimin A.V."/>
            <person name="Pertea G."/>
            <person name="Qi P."/>
            <person name="Bennetzen J.L."/>
            <person name="Dai X."/>
            <person name="Dawson M.W."/>
            <person name="Muller H.G."/>
            <person name="Kugler K."/>
            <person name="Rivarola-Duarte L."/>
            <person name="Spannagl M."/>
            <person name="Mayer K.F.X."/>
            <person name="Lu F.H."/>
            <person name="Bevan M.W."/>
            <person name="Leroy P."/>
            <person name="Li P."/>
            <person name="You F.M."/>
            <person name="Sun Q."/>
            <person name="Liu Z."/>
            <person name="Lyons E."/>
            <person name="Wicker T."/>
            <person name="Salzberg S.L."/>
            <person name="Devos K.M."/>
            <person name="Dvorak J."/>
        </authorList>
    </citation>
    <scope>NUCLEOTIDE SEQUENCE [LARGE SCALE GENOMIC DNA]</scope>
    <source>
        <strain evidence="24">cv. AL8/78</strain>
    </source>
</reference>
<dbReference type="SMART" id="SM00108">
    <property type="entry name" value="B_lectin"/>
    <property type="match status" value="1"/>
</dbReference>
<evidence type="ECO:0000256" key="12">
    <source>
        <dbReference type="ARBA" id="ARBA00022989"/>
    </source>
</evidence>
<dbReference type="InterPro" id="IPR051343">
    <property type="entry name" value="G-type_lectin_kinases/EP1-like"/>
</dbReference>
<keyword evidence="13" id="KW-0472">Membrane</keyword>
<keyword evidence="5 19" id="KW-0808">Transferase</keyword>
<keyword evidence="11 19" id="KW-0067">ATP-binding</keyword>
<dbReference type="CDD" id="cd00028">
    <property type="entry name" value="B_lectin"/>
    <property type="match status" value="1"/>
</dbReference>
<dbReference type="InterPro" id="IPR024171">
    <property type="entry name" value="SRK-like_kinase"/>
</dbReference>
<evidence type="ECO:0000256" key="2">
    <source>
        <dbReference type="ARBA" id="ARBA00022527"/>
    </source>
</evidence>
<dbReference type="PROSITE" id="PS50927">
    <property type="entry name" value="BULB_LECTIN"/>
    <property type="match status" value="1"/>
</dbReference>